<keyword evidence="3" id="KW-1185">Reference proteome</keyword>
<dbReference type="Gene3D" id="3.10.450.50">
    <property type="match status" value="1"/>
</dbReference>
<accession>A0A5A7SF36</accession>
<dbReference type="InterPro" id="IPR032710">
    <property type="entry name" value="NTF2-like_dom_sf"/>
</dbReference>
<gene>
    <name evidence="2" type="ORF">FOY51_06540</name>
</gene>
<dbReference type="AlphaFoldDB" id="A0A5A7SF36"/>
<name>A0A5A7SF36_9NOCA</name>
<dbReference type="InterPro" id="IPR037401">
    <property type="entry name" value="SnoaL-like"/>
</dbReference>
<dbReference type="RefSeq" id="WP_149429355.1">
    <property type="nucleotide sequence ID" value="NZ_VLNY01000002.1"/>
</dbReference>
<proteinExistence type="predicted"/>
<organism evidence="2 3">
    <name type="scientific">Antrihabitans cavernicola</name>
    <dbReference type="NCBI Taxonomy" id="2495913"/>
    <lineage>
        <taxon>Bacteria</taxon>
        <taxon>Bacillati</taxon>
        <taxon>Actinomycetota</taxon>
        <taxon>Actinomycetes</taxon>
        <taxon>Mycobacteriales</taxon>
        <taxon>Nocardiaceae</taxon>
        <taxon>Antrihabitans</taxon>
    </lineage>
</organism>
<sequence>MTTSLAIATAGDTAAWPVAGLLINALAQRDFAALASCLDPEVRFRALIPPGPFELTGANDTTKRFQTWFGGDDGYEVLDAGIGQVGNRMYLRWRIRMMSADGAGRVVEQHVFATAGERIQALELLCSGFQPEARAAEV</sequence>
<dbReference type="Pfam" id="PF12680">
    <property type="entry name" value="SnoaL_2"/>
    <property type="match status" value="1"/>
</dbReference>
<reference evidence="2 3" key="1">
    <citation type="submission" date="2019-07" db="EMBL/GenBank/DDBJ databases">
        <title>Rhodococcus cavernicolus sp. nov., isolated from a cave.</title>
        <authorList>
            <person name="Lee S.D."/>
        </authorList>
    </citation>
    <scope>NUCLEOTIDE SEQUENCE [LARGE SCALE GENOMIC DNA]</scope>
    <source>
        <strain evidence="2 3">C1-24</strain>
    </source>
</reference>
<dbReference type="EMBL" id="VLNY01000002">
    <property type="protein sequence ID" value="KAA0024194.1"/>
    <property type="molecule type" value="Genomic_DNA"/>
</dbReference>
<comment type="caution">
    <text evidence="2">The sequence shown here is derived from an EMBL/GenBank/DDBJ whole genome shotgun (WGS) entry which is preliminary data.</text>
</comment>
<evidence type="ECO:0000313" key="3">
    <source>
        <dbReference type="Proteomes" id="UP000322244"/>
    </source>
</evidence>
<protein>
    <submittedName>
        <fullName evidence="2">Nuclear transport factor 2 family protein</fullName>
    </submittedName>
</protein>
<feature type="domain" description="SnoaL-like" evidence="1">
    <location>
        <begin position="23"/>
        <end position="112"/>
    </location>
</feature>
<dbReference type="OrthoDB" id="4632109at2"/>
<evidence type="ECO:0000259" key="1">
    <source>
        <dbReference type="Pfam" id="PF12680"/>
    </source>
</evidence>
<evidence type="ECO:0000313" key="2">
    <source>
        <dbReference type="EMBL" id="KAA0024194.1"/>
    </source>
</evidence>
<dbReference type="SUPFAM" id="SSF54427">
    <property type="entry name" value="NTF2-like"/>
    <property type="match status" value="1"/>
</dbReference>
<dbReference type="Proteomes" id="UP000322244">
    <property type="component" value="Unassembled WGS sequence"/>
</dbReference>